<evidence type="ECO:0000259" key="9">
    <source>
        <dbReference type="Pfam" id="PF04880"/>
    </source>
</evidence>
<feature type="compositionally biased region" description="Polar residues" evidence="8">
    <location>
        <begin position="696"/>
        <end position="709"/>
    </location>
</feature>
<feature type="compositionally biased region" description="Low complexity" evidence="8">
    <location>
        <begin position="298"/>
        <end position="318"/>
    </location>
</feature>
<feature type="region of interest" description="Disordered" evidence="8">
    <location>
        <begin position="55"/>
        <end position="77"/>
    </location>
</feature>
<feature type="coiled-coil region" evidence="7">
    <location>
        <begin position="137"/>
        <end position="209"/>
    </location>
</feature>
<dbReference type="GO" id="GO:0008017">
    <property type="term" value="F:microtubule binding"/>
    <property type="evidence" value="ECO:0007669"/>
    <property type="project" value="InterPro"/>
</dbReference>
<organism evidence="10 11">
    <name type="scientific">Sistotremastrum niveocremeum HHB9708</name>
    <dbReference type="NCBI Taxonomy" id="1314777"/>
    <lineage>
        <taxon>Eukaryota</taxon>
        <taxon>Fungi</taxon>
        <taxon>Dikarya</taxon>
        <taxon>Basidiomycota</taxon>
        <taxon>Agaricomycotina</taxon>
        <taxon>Agaricomycetes</taxon>
        <taxon>Sistotremastrales</taxon>
        <taxon>Sistotremastraceae</taxon>
        <taxon>Sertulicium</taxon>
        <taxon>Sertulicium niveocremeum</taxon>
    </lineage>
</organism>
<feature type="region of interest" description="Disordered" evidence="8">
    <location>
        <begin position="376"/>
        <end position="445"/>
    </location>
</feature>
<evidence type="ECO:0000256" key="8">
    <source>
        <dbReference type="SAM" id="MobiDB-lite"/>
    </source>
</evidence>
<evidence type="ECO:0000313" key="11">
    <source>
        <dbReference type="Proteomes" id="UP000076722"/>
    </source>
</evidence>
<comment type="subcellular location">
    <subcellularLocation>
        <location evidence="1">Cytoplasm</location>
        <location evidence="1">Cytoskeleton</location>
    </subcellularLocation>
</comment>
<dbReference type="GO" id="GO:0000132">
    <property type="term" value="P:establishment of mitotic spindle orientation"/>
    <property type="evidence" value="ECO:0007669"/>
    <property type="project" value="TreeGrafter"/>
</dbReference>
<feature type="domain" description="NUDE" evidence="9">
    <location>
        <begin position="150"/>
        <end position="280"/>
    </location>
</feature>
<dbReference type="GO" id="GO:0051642">
    <property type="term" value="P:centrosome localization"/>
    <property type="evidence" value="ECO:0007669"/>
    <property type="project" value="TreeGrafter"/>
</dbReference>
<feature type="region of interest" description="Disordered" evidence="8">
    <location>
        <begin position="457"/>
        <end position="709"/>
    </location>
</feature>
<gene>
    <name evidence="10" type="ORF">SISNIDRAFT_549821</name>
</gene>
<evidence type="ECO:0000256" key="7">
    <source>
        <dbReference type="SAM" id="Coils"/>
    </source>
</evidence>
<feature type="compositionally biased region" description="Acidic residues" evidence="8">
    <location>
        <begin position="495"/>
        <end position="505"/>
    </location>
</feature>
<sequence length="709" mass="76864">MTAVLQAGDAFGHDQRTLGDAQRSYAQSGPPTDWEARYNEIHEILSETRRELEDFQQSSRELEDELERELERTETEKENLRKKVLKAETECNEWKSKFMNLQTTSNTTTTSLQRELDTLRQDFQKIKIHSRELEMGNDDLERNERAVASSLADAENRYSKVLEEKILLEHELLDKAGLEEQSQRLRDELRDANAEISILKEQIKIAREAIPPTPPPKMSTSASAPVQNLLVPPRADMSLADLAIPITDPEKFIESAASDTPSKPTRPINGQTALLQRAGFPSAGSPSQLTPPGTISGLARSSTLPSLTSAATRTSSLPQRNPIPNLVPPTRTLFPGKGSNSSSIGISTSKSSSRGVQMVSEMRARVKNLEMKIHTRVPRLRMGSMSKSVAPSASRTRTASPGEPPVRRSVSPTKSRLSVDDARRDSNSQSNRTSIDSRKGAESPGWVLIMEESQETPIKVSANGRADATKKQRRTSSPMNAPSAYRSLNLHTGYDEEIPTTEEPETASRPASRLSASKIRPPSGRPSFGSTSRPETPTFLPVPSSGRRSSLGLSTNSPAPKPASQGDDLSKSRRQSGDHLAAGVRRRSGEVLPSNARRRSGPSGGEAQIAAGPRKSGASDLPTIPSSRSLEPSSSTEDIQPVSHPSVGKSLTPIPPISNGLDKSRIGRSANRTSAGNSNGYLAVSTAKPRDRSRNRSNSATANPGSRGL</sequence>
<feature type="compositionally biased region" description="Basic and acidic residues" evidence="8">
    <location>
        <begin position="417"/>
        <end position="426"/>
    </location>
</feature>
<dbReference type="GO" id="GO:0007059">
    <property type="term" value="P:chromosome segregation"/>
    <property type="evidence" value="ECO:0007669"/>
    <property type="project" value="TreeGrafter"/>
</dbReference>
<evidence type="ECO:0000256" key="4">
    <source>
        <dbReference type="ARBA" id="ARBA00022701"/>
    </source>
</evidence>
<dbReference type="GO" id="GO:0000776">
    <property type="term" value="C:kinetochore"/>
    <property type="evidence" value="ECO:0007669"/>
    <property type="project" value="TreeGrafter"/>
</dbReference>
<feature type="compositionally biased region" description="Low complexity" evidence="8">
    <location>
        <begin position="336"/>
        <end position="353"/>
    </location>
</feature>
<feature type="compositionally biased region" description="Polar residues" evidence="8">
    <location>
        <begin position="385"/>
        <end position="399"/>
    </location>
</feature>
<dbReference type="Pfam" id="PF04880">
    <property type="entry name" value="NUDE_C"/>
    <property type="match status" value="1"/>
</dbReference>
<feature type="compositionally biased region" description="Basic and acidic residues" evidence="8">
    <location>
        <begin position="568"/>
        <end position="577"/>
    </location>
</feature>
<feature type="compositionally biased region" description="Low complexity" evidence="8">
    <location>
        <begin position="544"/>
        <end position="554"/>
    </location>
</feature>
<keyword evidence="3" id="KW-0963">Cytoplasm</keyword>
<dbReference type="AlphaFoldDB" id="A0A164UR78"/>
<dbReference type="Gene3D" id="6.10.250.1080">
    <property type="match status" value="1"/>
</dbReference>
<accession>A0A164UR78</accession>
<dbReference type="PANTHER" id="PTHR10921">
    <property type="entry name" value="NUCLEAR DISTRIBUTION PROTEIN NUDE HOMOLOG 1"/>
    <property type="match status" value="1"/>
</dbReference>
<dbReference type="PANTHER" id="PTHR10921:SF1">
    <property type="entry name" value="NUCLEAR DISTRIBUTION PROTEIN NUDE HOMOLOG"/>
    <property type="match status" value="1"/>
</dbReference>
<keyword evidence="4" id="KW-0493">Microtubule</keyword>
<dbReference type="GO" id="GO:0005871">
    <property type="term" value="C:kinesin complex"/>
    <property type="evidence" value="ECO:0007669"/>
    <property type="project" value="TreeGrafter"/>
</dbReference>
<evidence type="ECO:0000256" key="6">
    <source>
        <dbReference type="ARBA" id="ARBA00023212"/>
    </source>
</evidence>
<dbReference type="InterPro" id="IPR033494">
    <property type="entry name" value="NUDE"/>
</dbReference>
<feature type="compositionally biased region" description="Polar residues" evidence="8">
    <location>
        <begin position="670"/>
        <end position="680"/>
    </location>
</feature>
<dbReference type="GO" id="GO:0007020">
    <property type="term" value="P:microtubule nucleation"/>
    <property type="evidence" value="ECO:0007669"/>
    <property type="project" value="TreeGrafter"/>
</dbReference>
<comment type="similarity">
    <text evidence="2">Belongs to the nudE family.</text>
</comment>
<dbReference type="OrthoDB" id="5877028at2759"/>
<feature type="region of interest" description="Disordered" evidence="8">
    <location>
        <begin position="278"/>
        <end position="356"/>
    </location>
</feature>
<protein>
    <recommendedName>
        <fullName evidence="9">NUDE domain-containing protein</fullName>
    </recommendedName>
</protein>
<evidence type="ECO:0000256" key="3">
    <source>
        <dbReference type="ARBA" id="ARBA00022490"/>
    </source>
</evidence>
<reference evidence="10 11" key="1">
    <citation type="journal article" date="2016" name="Mol. Biol. Evol.">
        <title>Comparative Genomics of Early-Diverging Mushroom-Forming Fungi Provides Insights into the Origins of Lignocellulose Decay Capabilities.</title>
        <authorList>
            <person name="Nagy L.G."/>
            <person name="Riley R."/>
            <person name="Tritt A."/>
            <person name="Adam C."/>
            <person name="Daum C."/>
            <person name="Floudas D."/>
            <person name="Sun H."/>
            <person name="Yadav J.S."/>
            <person name="Pangilinan J."/>
            <person name="Larsson K.H."/>
            <person name="Matsuura K."/>
            <person name="Barry K."/>
            <person name="Labutti K."/>
            <person name="Kuo R."/>
            <person name="Ohm R.A."/>
            <person name="Bhattacharya S.S."/>
            <person name="Shirouzu T."/>
            <person name="Yoshinaga Y."/>
            <person name="Martin F.M."/>
            <person name="Grigoriev I.V."/>
            <person name="Hibbett D.S."/>
        </authorList>
    </citation>
    <scope>NUCLEOTIDE SEQUENCE [LARGE SCALE GENOMIC DNA]</scope>
    <source>
        <strain evidence="10 11">HHB9708</strain>
    </source>
</reference>
<evidence type="ECO:0000256" key="2">
    <source>
        <dbReference type="ARBA" id="ARBA00007429"/>
    </source>
</evidence>
<dbReference type="GO" id="GO:0005874">
    <property type="term" value="C:microtubule"/>
    <property type="evidence" value="ECO:0007669"/>
    <property type="project" value="UniProtKB-KW"/>
</dbReference>
<evidence type="ECO:0000256" key="1">
    <source>
        <dbReference type="ARBA" id="ARBA00004245"/>
    </source>
</evidence>
<feature type="compositionally biased region" description="Low complexity" evidence="8">
    <location>
        <begin position="626"/>
        <end position="635"/>
    </location>
</feature>
<dbReference type="InterPro" id="IPR006964">
    <property type="entry name" value="NUDE_dom"/>
</dbReference>
<evidence type="ECO:0000256" key="5">
    <source>
        <dbReference type="ARBA" id="ARBA00023054"/>
    </source>
</evidence>
<evidence type="ECO:0000313" key="10">
    <source>
        <dbReference type="EMBL" id="KZS93468.1"/>
    </source>
</evidence>
<dbReference type="STRING" id="1314777.A0A164UR78"/>
<keyword evidence="5 7" id="KW-0175">Coiled coil</keyword>
<feature type="compositionally biased region" description="Polar residues" evidence="8">
    <location>
        <begin position="284"/>
        <end position="293"/>
    </location>
</feature>
<name>A0A164UR78_9AGAM</name>
<keyword evidence="11" id="KW-1185">Reference proteome</keyword>
<keyword evidence="6" id="KW-0206">Cytoskeleton</keyword>
<proteinExistence type="inferred from homology"/>
<feature type="region of interest" description="Disordered" evidence="8">
    <location>
        <begin position="14"/>
        <end position="33"/>
    </location>
</feature>
<dbReference type="EMBL" id="KV419407">
    <property type="protein sequence ID" value="KZS93468.1"/>
    <property type="molecule type" value="Genomic_DNA"/>
</dbReference>
<dbReference type="GO" id="GO:0047496">
    <property type="term" value="P:vesicle transport along microtubule"/>
    <property type="evidence" value="ECO:0007669"/>
    <property type="project" value="TreeGrafter"/>
</dbReference>
<dbReference type="Proteomes" id="UP000076722">
    <property type="component" value="Unassembled WGS sequence"/>
</dbReference>